<feature type="non-terminal residue" evidence="4">
    <location>
        <position position="175"/>
    </location>
</feature>
<feature type="domain" description="SCD" evidence="3">
    <location>
        <begin position="7"/>
        <end position="92"/>
    </location>
</feature>
<dbReference type="SUPFAM" id="SSF48371">
    <property type="entry name" value="ARM repeat"/>
    <property type="match status" value="1"/>
</dbReference>
<evidence type="ECO:0000313" key="5">
    <source>
        <dbReference type="Proteomes" id="UP001162483"/>
    </source>
</evidence>
<organism evidence="4 5">
    <name type="scientific">Staurois parvus</name>
    <dbReference type="NCBI Taxonomy" id="386267"/>
    <lineage>
        <taxon>Eukaryota</taxon>
        <taxon>Metazoa</taxon>
        <taxon>Chordata</taxon>
        <taxon>Craniata</taxon>
        <taxon>Vertebrata</taxon>
        <taxon>Euteleostomi</taxon>
        <taxon>Amphibia</taxon>
        <taxon>Batrachia</taxon>
        <taxon>Anura</taxon>
        <taxon>Neobatrachia</taxon>
        <taxon>Ranoidea</taxon>
        <taxon>Ranidae</taxon>
        <taxon>Staurois</taxon>
    </lineage>
</organism>
<dbReference type="PROSITE" id="PS51425">
    <property type="entry name" value="SCD"/>
    <property type="match status" value="1"/>
</dbReference>
<protein>
    <recommendedName>
        <fullName evidence="3">SCD domain-containing protein</fullName>
    </recommendedName>
</protein>
<dbReference type="EMBL" id="CATNWA010008312">
    <property type="protein sequence ID" value="CAI9555877.1"/>
    <property type="molecule type" value="Genomic_DNA"/>
</dbReference>
<proteinExistence type="inferred from homology"/>
<feature type="non-terminal residue" evidence="4">
    <location>
        <position position="1"/>
    </location>
</feature>
<dbReference type="InterPro" id="IPR016024">
    <property type="entry name" value="ARM-type_fold"/>
</dbReference>
<dbReference type="Proteomes" id="UP001162483">
    <property type="component" value="Unassembled WGS sequence"/>
</dbReference>
<comment type="similarity">
    <text evidence="1">Belongs to the SCC3 family.</text>
</comment>
<gene>
    <name evidence="4" type="ORF">SPARVUS_LOCUS4470759</name>
</gene>
<dbReference type="Gene3D" id="1.25.10.10">
    <property type="entry name" value="Leucine-rich Repeat Variant"/>
    <property type="match status" value="1"/>
</dbReference>
<accession>A0ABN9C8F5</accession>
<evidence type="ECO:0000313" key="4">
    <source>
        <dbReference type="EMBL" id="CAI9555877.1"/>
    </source>
</evidence>
<evidence type="ECO:0000256" key="2">
    <source>
        <dbReference type="ARBA" id="ARBA00023242"/>
    </source>
</evidence>
<dbReference type="InterPro" id="IPR011989">
    <property type="entry name" value="ARM-like"/>
</dbReference>
<reference evidence="4" key="1">
    <citation type="submission" date="2023-05" db="EMBL/GenBank/DDBJ databases">
        <authorList>
            <person name="Stuckert A."/>
        </authorList>
    </citation>
    <scope>NUCLEOTIDE SEQUENCE</scope>
</reference>
<keyword evidence="5" id="KW-1185">Reference proteome</keyword>
<evidence type="ECO:0000259" key="3">
    <source>
        <dbReference type="PROSITE" id="PS51425"/>
    </source>
</evidence>
<dbReference type="InterPro" id="IPR039662">
    <property type="entry name" value="Cohesin_Scc3/SA"/>
</dbReference>
<dbReference type="PANTHER" id="PTHR11199:SF8">
    <property type="entry name" value="COHESIN SUBUNIT SA-3"/>
    <property type="match status" value="1"/>
</dbReference>
<dbReference type="InterPro" id="IPR020839">
    <property type="entry name" value="SCD"/>
</dbReference>
<dbReference type="PANTHER" id="PTHR11199">
    <property type="entry name" value="STROMAL ANTIGEN"/>
    <property type="match status" value="1"/>
</dbReference>
<keyword evidence="2" id="KW-0539">Nucleus</keyword>
<dbReference type="Pfam" id="PF21581">
    <property type="entry name" value="SCD"/>
    <property type="match status" value="1"/>
</dbReference>
<name>A0ABN9C8F5_9NEOB</name>
<comment type="caution">
    <text evidence="4">The sequence shown here is derived from an EMBL/GenBank/DDBJ whole genome shotgun (WGS) entry which is preliminary data.</text>
</comment>
<sequence>SLFKGVFVHRYRDVHADVRALCIAELGIWIKSYPHSFLNDSYLKYLGWNLHDKQGHVRLQCIRCLQELYAVPGHGGKVELFTNRFKDRILSMVEDKEPQVAAESVKLISLIYMNMENIFSADDCASVDNLVYTTNRFIASAAGDFLYKRFLRVDLEELSPKRRNRHDADAIFFQR</sequence>
<evidence type="ECO:0000256" key="1">
    <source>
        <dbReference type="ARBA" id="ARBA00005486"/>
    </source>
</evidence>